<dbReference type="HAMAP" id="MF_01832">
    <property type="entry name" value="SufE"/>
    <property type="match status" value="1"/>
</dbReference>
<comment type="pathway">
    <text evidence="2">Cofactor biosynthesis; iron-sulfur cluster biosynthesis.</text>
</comment>
<comment type="subcellular location">
    <subcellularLocation>
        <location evidence="2">Cytoplasm</location>
    </subcellularLocation>
</comment>
<dbReference type="SUPFAM" id="SSF82649">
    <property type="entry name" value="SufE/NifU"/>
    <property type="match status" value="1"/>
</dbReference>
<keyword evidence="1 2" id="KW-0963">Cytoplasm</keyword>
<feature type="active site" description="Cysteine persulfide intermediate" evidence="2">
    <location>
        <position position="51"/>
    </location>
</feature>
<reference evidence="4 5" key="1">
    <citation type="journal article" date="2024" name="Front. Plant Sci.">
        <title>Comprehensive phenomic and genomic studies of the species, Pectobacterium cacticida and proposal for reclassification as Alcorniella cacticida comb. nov.</title>
        <authorList>
            <person name="Jonca J."/>
            <person name="Pirhonen M."/>
            <person name="Waleron M.M."/>
            <person name="Gawor J."/>
            <person name="Mrozik A."/>
            <person name="Smoktunowicz M."/>
            <person name="Waleron K."/>
            <person name="Waleron M."/>
        </authorList>
    </citation>
    <scope>NUCLEOTIDE SEQUENCE [LARGE SCALE GENOMIC DNA]</scope>
    <source>
        <strain evidence="4 5">DPMP6</strain>
    </source>
</reference>
<evidence type="ECO:0000313" key="5">
    <source>
        <dbReference type="Proteomes" id="UP001379444"/>
    </source>
</evidence>
<gene>
    <name evidence="2 4" type="primary">sufE</name>
    <name evidence="4" type="ORF">QNA12_11955</name>
</gene>
<comment type="function">
    <text evidence="2">Participates in cysteine desulfuration mediated by SufS. Cysteine desulfuration mobilizes sulfur from L-cysteine to yield L-alanine and constitutes an essential step in sulfur metabolism for biosynthesis of a variety of sulfur-containing biomolecules. Functions as a sulfur acceptor for SufS, by mediating the direct transfer of the sulfur atom from the S-sulfanylcysteine of SufS, an intermediate product of cysteine desulfuration process.</text>
</comment>
<organism evidence="4 5">
    <name type="scientific">Pectobacterium cacticida</name>
    <dbReference type="NCBI Taxonomy" id="69221"/>
    <lineage>
        <taxon>Bacteria</taxon>
        <taxon>Pseudomonadati</taxon>
        <taxon>Pseudomonadota</taxon>
        <taxon>Gammaproteobacteria</taxon>
        <taxon>Enterobacterales</taxon>
        <taxon>Pectobacteriaceae</taxon>
        <taxon>Pectobacterium</taxon>
    </lineage>
</organism>
<protein>
    <recommendedName>
        <fullName evidence="2">Cysteine desulfuration protein SufE</fullName>
    </recommendedName>
</protein>
<comment type="similarity">
    <text evidence="2">Belongs to the SufE family.</text>
</comment>
<evidence type="ECO:0000259" key="3">
    <source>
        <dbReference type="Pfam" id="PF02657"/>
    </source>
</evidence>
<dbReference type="PANTHER" id="PTHR43597:SF3">
    <property type="entry name" value="CYSTEINE DESULFURATION PROTEIN SUFE"/>
    <property type="match status" value="1"/>
</dbReference>
<dbReference type="PANTHER" id="PTHR43597">
    <property type="entry name" value="SULFUR ACCEPTOR PROTEIN CSDE"/>
    <property type="match status" value="1"/>
</dbReference>
<evidence type="ECO:0000313" key="4">
    <source>
        <dbReference type="EMBL" id="WWO37289.1"/>
    </source>
</evidence>
<name>A0ABZ2G5Y1_9GAMM</name>
<dbReference type="NCBIfam" id="NF006792">
    <property type="entry name" value="PRK09296.1"/>
    <property type="match status" value="1"/>
</dbReference>
<dbReference type="InterPro" id="IPR023939">
    <property type="entry name" value="Cysteine_desulfuration_SufE"/>
</dbReference>
<evidence type="ECO:0000256" key="1">
    <source>
        <dbReference type="ARBA" id="ARBA00022490"/>
    </source>
</evidence>
<proteinExistence type="inferred from homology"/>
<comment type="subunit">
    <text evidence="2">Homodimer. Interacts with SufS.</text>
</comment>
<accession>A0ABZ2G5Y1</accession>
<keyword evidence="5" id="KW-1185">Reference proteome</keyword>
<dbReference type="InterPro" id="IPR003808">
    <property type="entry name" value="Fe-S_metab-assoc_dom"/>
</dbReference>
<sequence length="138" mass="15402">MASLPEPQKLARNFARCSGWEEKYLYIIELGERLDPFPDEWRNPDNIISGCQSQVWIVVRPDEQGIITLHGDSDAAIVKGLIAVVFSLYQGLTAQEIVTLEVRPFFESLALTQHLTPSRSQGLEAMLRAIHAQAAALL</sequence>
<dbReference type="Pfam" id="PF02657">
    <property type="entry name" value="SufE"/>
    <property type="match status" value="1"/>
</dbReference>
<evidence type="ECO:0000256" key="2">
    <source>
        <dbReference type="HAMAP-Rule" id="MF_01832"/>
    </source>
</evidence>
<dbReference type="RefSeq" id="WP_264498639.1">
    <property type="nucleotide sequence ID" value="NZ_CP109947.1"/>
</dbReference>
<dbReference type="Gene3D" id="3.90.1010.10">
    <property type="match status" value="1"/>
</dbReference>
<dbReference type="EMBL" id="CP125967">
    <property type="protein sequence ID" value="WWO37289.1"/>
    <property type="molecule type" value="Genomic_DNA"/>
</dbReference>
<dbReference type="Proteomes" id="UP001379444">
    <property type="component" value="Chromosome"/>
</dbReference>
<feature type="domain" description="Fe-S metabolism associated" evidence="3">
    <location>
        <begin position="12"/>
        <end position="132"/>
    </location>
</feature>